<dbReference type="EMBL" id="AQGV01000012">
    <property type="protein sequence ID" value="MBE0368103.1"/>
    <property type="molecule type" value="Genomic_DNA"/>
</dbReference>
<evidence type="ECO:0000313" key="3">
    <source>
        <dbReference type="Proteomes" id="UP000615755"/>
    </source>
</evidence>
<name>A0ABR9EEC9_9GAMM</name>
<organism evidence="2 3">
    <name type="scientific">Pseudoalteromonas aurantia 208</name>
    <dbReference type="NCBI Taxonomy" id="1314867"/>
    <lineage>
        <taxon>Bacteria</taxon>
        <taxon>Pseudomonadati</taxon>
        <taxon>Pseudomonadota</taxon>
        <taxon>Gammaproteobacteria</taxon>
        <taxon>Alteromonadales</taxon>
        <taxon>Pseudoalteromonadaceae</taxon>
        <taxon>Pseudoalteromonas</taxon>
    </lineage>
</organism>
<reference evidence="2 3" key="1">
    <citation type="submission" date="2015-03" db="EMBL/GenBank/DDBJ databases">
        <title>Genome sequence of Pseudoalteromonas aurantia.</title>
        <authorList>
            <person name="Xie B.-B."/>
            <person name="Rong J.-C."/>
            <person name="Qin Q.-L."/>
            <person name="Zhang Y.-Z."/>
        </authorList>
    </citation>
    <scope>NUCLEOTIDE SEQUENCE [LARGE SCALE GENOMIC DNA]</scope>
    <source>
        <strain evidence="2 3">208</strain>
    </source>
</reference>
<gene>
    <name evidence="2" type="ORF">PAUR_a1626</name>
</gene>
<protein>
    <submittedName>
        <fullName evidence="2">Uncharacterized protein</fullName>
    </submittedName>
</protein>
<comment type="caution">
    <text evidence="2">The sequence shown here is derived from an EMBL/GenBank/DDBJ whole genome shotgun (WGS) entry which is preliminary data.</text>
</comment>
<keyword evidence="1" id="KW-1133">Transmembrane helix</keyword>
<keyword evidence="3" id="KW-1185">Reference proteome</keyword>
<dbReference type="Proteomes" id="UP000615755">
    <property type="component" value="Unassembled WGS sequence"/>
</dbReference>
<keyword evidence="1" id="KW-0812">Transmembrane</keyword>
<evidence type="ECO:0000313" key="2">
    <source>
        <dbReference type="EMBL" id="MBE0368103.1"/>
    </source>
</evidence>
<accession>A0ABR9EEC9</accession>
<feature type="transmembrane region" description="Helical" evidence="1">
    <location>
        <begin position="21"/>
        <end position="45"/>
    </location>
</feature>
<evidence type="ECO:0000256" key="1">
    <source>
        <dbReference type="SAM" id="Phobius"/>
    </source>
</evidence>
<proteinExistence type="predicted"/>
<sequence length="48" mass="5447">MKATPRGRKIALLGKFAYPELRLVNALSLSLMMSFNMSDITLILYPLF</sequence>
<keyword evidence="1" id="KW-0472">Membrane</keyword>